<feature type="compositionally biased region" description="Low complexity" evidence="8">
    <location>
        <begin position="160"/>
        <end position="173"/>
    </location>
</feature>
<dbReference type="SUPFAM" id="SSF103107">
    <property type="entry name" value="Hypothetical protein c14orf129, hspc210"/>
    <property type="match status" value="1"/>
</dbReference>
<dbReference type="InterPro" id="IPR028275">
    <property type="entry name" value="CLU_N"/>
</dbReference>
<dbReference type="EMBL" id="PDCK01000039">
    <property type="protein sequence ID" value="PRQ58449.1"/>
    <property type="molecule type" value="Genomic_DNA"/>
</dbReference>
<proteinExistence type="predicted"/>
<accession>A0A2P6SID2</accession>
<evidence type="ECO:0000313" key="10">
    <source>
        <dbReference type="EMBL" id="PRQ58449.1"/>
    </source>
</evidence>
<dbReference type="SUPFAM" id="SSF48452">
    <property type="entry name" value="TPR-like"/>
    <property type="match status" value="2"/>
</dbReference>
<protein>
    <submittedName>
        <fullName evidence="10">Putative clustered mitochondria protein</fullName>
    </submittedName>
</protein>
<dbReference type="SMART" id="SM00028">
    <property type="entry name" value="TPR"/>
    <property type="match status" value="3"/>
</dbReference>
<dbReference type="InterPro" id="IPR023231">
    <property type="entry name" value="GSKIP_dom_sf"/>
</dbReference>
<feature type="region of interest" description="Disordered" evidence="8">
    <location>
        <begin position="1178"/>
        <end position="1222"/>
    </location>
</feature>
<feature type="compositionally biased region" description="Basic and acidic residues" evidence="8">
    <location>
        <begin position="1190"/>
        <end position="1213"/>
    </location>
</feature>
<dbReference type="Gramene" id="PRQ58449">
    <property type="protein sequence ID" value="PRQ58449"/>
    <property type="gene ID" value="RchiOBHm_Chr1g0359431"/>
</dbReference>
<keyword evidence="11" id="KW-1185">Reference proteome</keyword>
<comment type="subcellular location">
    <subcellularLocation>
        <location evidence="2">Cytoplasm</location>
        <location evidence="2">Cytosol</location>
    </subcellularLocation>
    <subcellularLocation>
        <location evidence="1">Nucleus</location>
    </subcellularLocation>
</comment>
<feature type="region of interest" description="Disordered" evidence="8">
    <location>
        <begin position="1560"/>
        <end position="1583"/>
    </location>
</feature>
<feature type="compositionally biased region" description="Polar residues" evidence="8">
    <location>
        <begin position="1528"/>
        <end position="1544"/>
    </location>
</feature>
<feature type="compositionally biased region" description="Low complexity" evidence="8">
    <location>
        <begin position="1569"/>
        <end position="1580"/>
    </location>
</feature>
<feature type="region of interest" description="Disordered" evidence="8">
    <location>
        <begin position="620"/>
        <end position="644"/>
    </location>
</feature>
<dbReference type="FunFam" id="1.25.40.10:FF:000024">
    <property type="entry name" value="Tetratricopeptide repeat (TPR)-like superfamily protein"/>
    <property type="match status" value="1"/>
</dbReference>
<dbReference type="InterPro" id="IPR027523">
    <property type="entry name" value="CLU_prot"/>
</dbReference>
<evidence type="ECO:0000256" key="4">
    <source>
        <dbReference type="ARBA" id="ARBA00022737"/>
    </source>
</evidence>
<dbReference type="PANTHER" id="PTHR12601:SF17">
    <property type="entry name" value="PROTEIN REDUCED CHLOROPLAST COVERAGE 1"/>
    <property type="match status" value="1"/>
</dbReference>
<evidence type="ECO:0000256" key="8">
    <source>
        <dbReference type="SAM" id="MobiDB-lite"/>
    </source>
</evidence>
<evidence type="ECO:0000256" key="1">
    <source>
        <dbReference type="ARBA" id="ARBA00004123"/>
    </source>
</evidence>
<feature type="region of interest" description="Disordered" evidence="8">
    <location>
        <begin position="1524"/>
        <end position="1544"/>
    </location>
</feature>
<evidence type="ECO:0000256" key="6">
    <source>
        <dbReference type="ARBA" id="ARBA00023242"/>
    </source>
</evidence>
<organism evidence="10 11">
    <name type="scientific">Rosa chinensis</name>
    <name type="common">China rose</name>
    <dbReference type="NCBI Taxonomy" id="74649"/>
    <lineage>
        <taxon>Eukaryota</taxon>
        <taxon>Viridiplantae</taxon>
        <taxon>Streptophyta</taxon>
        <taxon>Embryophyta</taxon>
        <taxon>Tracheophyta</taxon>
        <taxon>Spermatophyta</taxon>
        <taxon>Magnoliopsida</taxon>
        <taxon>eudicotyledons</taxon>
        <taxon>Gunneridae</taxon>
        <taxon>Pentapetalae</taxon>
        <taxon>rosids</taxon>
        <taxon>fabids</taxon>
        <taxon>Rosales</taxon>
        <taxon>Rosaceae</taxon>
        <taxon>Rosoideae</taxon>
        <taxon>Rosoideae incertae sedis</taxon>
        <taxon>Rosa</taxon>
    </lineage>
</organism>
<feature type="region of interest" description="Disordered" evidence="8">
    <location>
        <begin position="1234"/>
        <end position="1267"/>
    </location>
</feature>
<dbReference type="Pfam" id="PF12807">
    <property type="entry name" value="eIF3_p135"/>
    <property type="match status" value="1"/>
</dbReference>
<dbReference type="Pfam" id="PF15044">
    <property type="entry name" value="CLU_N"/>
    <property type="match status" value="1"/>
</dbReference>
<evidence type="ECO:0000256" key="2">
    <source>
        <dbReference type="ARBA" id="ARBA00004514"/>
    </source>
</evidence>
<dbReference type="Pfam" id="PF13424">
    <property type="entry name" value="TPR_12"/>
    <property type="match status" value="2"/>
</dbReference>
<dbReference type="InterPro" id="IPR025697">
    <property type="entry name" value="CLU_dom"/>
</dbReference>
<evidence type="ECO:0000256" key="7">
    <source>
        <dbReference type="PROSITE-ProRule" id="PRU00339"/>
    </source>
</evidence>
<dbReference type="Gene3D" id="1.25.40.10">
    <property type="entry name" value="Tetratricopeptide repeat domain"/>
    <property type="match status" value="1"/>
</dbReference>
<evidence type="ECO:0000259" key="9">
    <source>
        <dbReference type="PROSITE" id="PS51823"/>
    </source>
</evidence>
<dbReference type="PANTHER" id="PTHR12601">
    <property type="entry name" value="EUKARYOTIC TRANSLATION INITIATION FACTOR 3 SUBUNIT EIF-3"/>
    <property type="match status" value="1"/>
</dbReference>
<keyword evidence="5 7" id="KW-0802">TPR repeat</keyword>
<name>A0A2P6SID2_ROSCH</name>
<evidence type="ECO:0000256" key="3">
    <source>
        <dbReference type="ARBA" id="ARBA00022490"/>
    </source>
</evidence>
<dbReference type="OMA" id="VPTIAPW"/>
<dbReference type="GO" id="GO:0005634">
    <property type="term" value="C:nucleus"/>
    <property type="evidence" value="ECO:0007669"/>
    <property type="project" value="UniProtKB-SubCell"/>
</dbReference>
<feature type="region of interest" description="Disordered" evidence="8">
    <location>
        <begin position="123"/>
        <end position="177"/>
    </location>
</feature>
<evidence type="ECO:0000256" key="5">
    <source>
        <dbReference type="ARBA" id="ARBA00022803"/>
    </source>
</evidence>
<comment type="caution">
    <text evidence="10">The sequence shown here is derived from an EMBL/GenBank/DDBJ whole genome shotgun (WGS) entry which is preliminary data.</text>
</comment>
<dbReference type="InterPro" id="IPR019734">
    <property type="entry name" value="TPR_rpt"/>
</dbReference>
<dbReference type="InterPro" id="IPR033646">
    <property type="entry name" value="CLU-central"/>
</dbReference>
<keyword evidence="6" id="KW-0539">Nucleus</keyword>
<dbReference type="CDD" id="cd15466">
    <property type="entry name" value="CLU-central"/>
    <property type="match status" value="1"/>
</dbReference>
<dbReference type="Proteomes" id="UP000238479">
    <property type="component" value="Chromosome 1"/>
</dbReference>
<reference evidence="10 11" key="1">
    <citation type="journal article" date="2018" name="Nat. Genet.">
        <title>The Rosa genome provides new insights in the design of modern roses.</title>
        <authorList>
            <person name="Bendahmane M."/>
        </authorList>
    </citation>
    <scope>NUCLEOTIDE SEQUENCE [LARGE SCALE GENOMIC DNA]</scope>
    <source>
        <strain evidence="11">cv. Old Blush</strain>
    </source>
</reference>
<feature type="repeat" description="TPR" evidence="7">
    <location>
        <begin position="939"/>
        <end position="972"/>
    </location>
</feature>
<dbReference type="PROSITE" id="PS51823">
    <property type="entry name" value="CLU"/>
    <property type="match status" value="1"/>
</dbReference>
<feature type="domain" description="Clu" evidence="9">
    <location>
        <begin position="324"/>
        <end position="600"/>
    </location>
</feature>
<evidence type="ECO:0000313" key="11">
    <source>
        <dbReference type="Proteomes" id="UP000238479"/>
    </source>
</evidence>
<dbReference type="GO" id="GO:0003729">
    <property type="term" value="F:mRNA binding"/>
    <property type="evidence" value="ECO:0007669"/>
    <property type="project" value="UniProtKB-ARBA"/>
</dbReference>
<sequence length="1859" mass="203582">MAPRNSRGKGKGGEKKKKEEKVLPVVMDITVNLPDESSVVLKGISTDRIIDVRQLLSVNTETCNITNFSLSHEVRGKRLKDTVDVSALKPCVITLVEEDYDEERATAHVRRVLDIVACTTSFGASPTPPPTPAKDQSLKPDASSAVLSGKNAQDNKTAKKSTAAAAKPQGSAGADKRDVAVDSDAELSHSCLKLGSFYDFFSLAHLTPPLQFIRRVTKRHVDEISGDDHLFSLEVKLCNGKVVLVEACRKGFYSVGKQRILCHNLVDLLRQLSRAFDNAYDDLLKAFSERNKFGNLPYGFRANTWLVPPIAGQSPSGFPALPVEDEAWGGNGGGLGRDGQFDLIPWANEFWCIASMPCKTAEERQVRDRKAFLLHSLFVDVSIFRAIKAVQHVMAKPELTCSAANSEVLYTERVGDLNVIVTKDVNNASCKVDTKIDGIQATGVDKKNLAQRNLLKGITADENTAAHDVTTLGVVNVRYCGHIAVVKVEGKETKKVSSPSQSIDLLDQPEGGANALNINSLRLLLHTTTPSEQNKLASHGHGLEHEELSASCTFVEKLLEESLAKLDKEELDSDSFVRWELGACWIQHLQDQKNTDKDKKPLGEKAKNEMKVEGLGTPLKSLKNTKKKSDGANIKVQSDSSKSHADGVVGEVENAIGSVESKFETSAKENELVLTEMLSDAAFARLKESETGLHCKSLQELIDLSQKYYSEVALPKLVADFGSLELSPVDGRTLTDFMHTRGLRMRSLGQVVKLSEKLSHVQSLCIHEMIVRAFKHILQAVIAAVNNTEKMAASIAAALNLMLGAPENEEFNKSFNVHSLVWRWLEVFLRKRYGWDVSSFNYNDVRRFAILRGLCHKVGIEMVPRDFDMESPNPFQSSDIVSLVPVHKQAACSSADGRQLLESSKTALDKGKLEDAVAYGTKALAKLVAVCGPYHRMTAGAYSLLAVVLYHTGDFNQATIYQQKALDINERELGLDHPDTMKSYGDLAVFYYRLQHTELALKYVKRALYLLHLTCGPSHPNTAATYINVAMMEEGLGNVHVALRYLHKALKCNQKLLGPDHIQTAASYHAIAIALSLMEAYPLSVQHEQTTLQILRAKLGPDDLRTQDAAAWLEYFESKAFEQQEAARNGTRKPDASIASKGHLSVSDLLDYINPTHDAKGRDVAMKRKTYITKLKEKSYQTISSASSDESSKETTKEVSDEETHTLEPREITDPIQENIPASVEPQHVVEEIPEENSNMSSSETHVEGEDDWQPVQRPRSVGSYGRRVKQRRAAIGKVYSYQKKYVDADMDYPSVKNTNQNSRYYLLKKRPTSHGSYTENQIANPSQGTKFGRRMVKAVAYRVKSMPLSTKVVAAESLSSSSEVSPNVSPHGIGPVKGSIVSLGKSPSYKEVALAPPGSIAKMQTVFPQNGIPDNHEHGIQRQEEEIIEIKGNSKPKAVVETILEEKKDPVLVSTDVLREQTGLVEKKEDTNSPEVKEDKNALIFGTVDELGSSAVKFQEAAVDNVLVDGLPKSIDSISAKEGLCENNPSGTSESHDSNSTLQGVDDLEASSLVTSADTRGLPNKKLSASAAPFNPSPSTRAASVPMNIAIPSGAGSVPTIAPWPVNLNIHPGAATVLPTVNPMCSSPHHPYPSPPATPNIIQPLPFMFPPYSQPQVVRTSTFPVTSAFHPNHYTWQCNVNPNVSEFVPTTVWHGCHPMEFSAPAPVVEPISDPSPLESKIQNDDSAPVLPVDIDNVGETKKEADILTSEATCNPFESVKEVGPDLCGVENAQNEPCDSPNGKVGSIAERTTDGEKTFSILIRGRRNRKQTLRMPVSLLSRPYGSQSFKVIYNRVVRGNDASKPISFSSSENCTATAT</sequence>
<dbReference type="InterPro" id="IPR011990">
    <property type="entry name" value="TPR-like_helical_dom_sf"/>
</dbReference>
<dbReference type="GO" id="GO:0005829">
    <property type="term" value="C:cytosol"/>
    <property type="evidence" value="ECO:0007669"/>
    <property type="project" value="UniProtKB-SubCell"/>
</dbReference>
<gene>
    <name evidence="10" type="ORF">RchiOBHm_Chr1g0359431</name>
</gene>
<dbReference type="STRING" id="74649.A0A2P6SID2"/>
<dbReference type="GO" id="GO:0019750">
    <property type="term" value="P:chloroplast localization"/>
    <property type="evidence" value="ECO:0007669"/>
    <property type="project" value="UniProtKB-ARBA"/>
</dbReference>
<keyword evidence="4" id="KW-0677">Repeat</keyword>
<keyword evidence="3" id="KW-0963">Cytoplasm</keyword>
<dbReference type="PROSITE" id="PS50005">
    <property type="entry name" value="TPR"/>
    <property type="match status" value="1"/>
</dbReference>